<keyword evidence="2 3" id="KW-0175">Coiled coil</keyword>
<dbReference type="OrthoDB" id="10028421at2759"/>
<feature type="compositionally biased region" description="Polar residues" evidence="4">
    <location>
        <begin position="977"/>
        <end position="1004"/>
    </location>
</feature>
<reference evidence="5" key="1">
    <citation type="submission" date="2015-07" db="EMBL/GenBank/DDBJ databases">
        <title>MeaNS - Measles Nucleotide Surveillance Program.</title>
        <authorList>
            <person name="Tran T."/>
            <person name="Druce J."/>
        </authorList>
    </citation>
    <scope>NUCLEOTIDE SEQUENCE</scope>
    <source>
        <strain evidence="5">UCB-OBI-ISO-001</strain>
        <tissue evidence="5">Gonad</tissue>
    </source>
</reference>
<feature type="compositionally biased region" description="Polar residues" evidence="4">
    <location>
        <begin position="624"/>
        <end position="637"/>
    </location>
</feature>
<feature type="compositionally biased region" description="Low complexity" evidence="4">
    <location>
        <begin position="612"/>
        <end position="623"/>
    </location>
</feature>
<dbReference type="GO" id="GO:0006355">
    <property type="term" value="P:regulation of DNA-templated transcription"/>
    <property type="evidence" value="ECO:0007669"/>
    <property type="project" value="InterPro"/>
</dbReference>
<dbReference type="Pfam" id="PF09738">
    <property type="entry name" value="LRRFIP"/>
    <property type="match status" value="2"/>
</dbReference>
<dbReference type="STRING" id="37653.A0A0L8IF21"/>
<evidence type="ECO:0000256" key="2">
    <source>
        <dbReference type="ARBA" id="ARBA00023054"/>
    </source>
</evidence>
<feature type="coiled-coil region" evidence="3">
    <location>
        <begin position="1118"/>
        <end position="1183"/>
    </location>
</feature>
<dbReference type="PANTHER" id="PTHR19212">
    <property type="entry name" value="LEUCINE RICH REPEAT IN FLII INTERACTING PROTEIN"/>
    <property type="match status" value="1"/>
</dbReference>
<proteinExistence type="inferred from homology"/>
<feature type="region of interest" description="Disordered" evidence="4">
    <location>
        <begin position="945"/>
        <end position="1040"/>
    </location>
</feature>
<feature type="coiled-coil region" evidence="3">
    <location>
        <begin position="78"/>
        <end position="154"/>
    </location>
</feature>
<feature type="region of interest" description="Disordered" evidence="4">
    <location>
        <begin position="42"/>
        <end position="73"/>
    </location>
</feature>
<name>A0A0L8IF21_OCTBM</name>
<dbReference type="InterPro" id="IPR019139">
    <property type="entry name" value="LRRFIP1/2"/>
</dbReference>
<feature type="compositionally biased region" description="Polar residues" evidence="4">
    <location>
        <begin position="413"/>
        <end position="428"/>
    </location>
</feature>
<sequence>MCQSWSKLNQFTFPLESPCFPLQVIIVVVVVKPQNEEKQDRLYELSNDIPKNTMRHANSRRGSDDSSEEGTREIKSQLNELEDKYKKAMVGSAQLHNEKQALVYEVDLLKDQVEEQEEEVIEYQRQFKDKCKELESKKRSYQDLENECKTAKYQLEERDKVIRENGLAIVISEEGVWSLVKMSSPNGPLSAGIPSLDIDSKLSHDVDSSLGTRNLSHQSVSDNIKAATEISAKLTETVDMLPSVTIARPNYCSVGVQVNLDSIGSEQKQSRDRFVPMTKKSVAPNMAGLYSTGSSVDICNTITSSPGLYVCHKPSSQSSNGRSPVKEFDVTSTSISEEEDEFFDAINMSERGSVSSPSRSVPVIFESSVDEGESVDNSIVSADSLSSDILYSDLRVSSVDPEPEEAPLVFDTGTPSVVDQKNTSTDDNNSSIAAETYLDENCNPALLSTDIQSETQAEQAESDEESVDFLPSYATYKDLDEDGQSTDIEYLKDDDNIILDKSLEEESSDFEQVDKLSALTASGKIKTGYVYKSVSDTNTDQLLTSDKHLPESMNYETAISGDSAVSSISKPSLQESITPDSVDTQKPTFSVNPYETYIGGEPLISDNDDHNNNANNDNNNFNDLSSDASVLSNNHPNEANHDKISEMENKEPQCSEQQPDLLMEGSGLAAAVEESSSLVSGVNIRDSLGEATTVAACENADITFDDLRGDDREDKRFCDRISVEGGELRDSVSIGDIESHQMDISEVSIEPEPVDVAFHSRIEQYTEQDEVFNASLSPETLKFSPGVTFDKPPAYPVSNKKLDIIQEATVSNLEFEEDEEEEGGGLLKYTDDDLFEILDSAPSPIHEAPVEKPQEVPVVLEGTTESDFLRSPSQSSLSDSRNRLSSDLSDPGSPFGDDGSQPHPQEHKTKKAHGSKKLFDHFKSWKKKDKKDSVVYDSALSLTESSHDLNSDDRMSKSRMSIDSSAGYTAKPYGSTRDLSSTGRRNSLVSNGQRSIFSRDSSPKSGILDRRASQRSIYSPEPLSRGQAFRSRETSIDPRSGENAAILEENKLLKEEVCIIDNLVLYFYHFILEYGEVYWTKGVKKLTQNLEEERSKKNVDNHQMIEANGPEMQLYEIQREASKQIHEYKLKLQKAEQDIATLEGSVNRLDSQVRRYKSDAEDSEKLEDELKQEKRKLVRETGEPDGYTRLQPDLAEFLQLDALPNANHSERPYVWRQDSAPCHTSRRTQSWLSHNFCNHITPNIWPPNSPDCNSLHCYVWGAVERDTNKTPCNTKNELKARIMAAFTKLNTETVQKSWRFQSRLEAILKPMAI</sequence>
<dbReference type="Gene3D" id="3.30.420.10">
    <property type="entry name" value="Ribonuclease H-like superfamily/Ribonuclease H"/>
    <property type="match status" value="1"/>
</dbReference>
<evidence type="ECO:0000256" key="3">
    <source>
        <dbReference type="SAM" id="Coils"/>
    </source>
</evidence>
<feature type="compositionally biased region" description="Polar residues" evidence="4">
    <location>
        <begin position="958"/>
        <end position="967"/>
    </location>
</feature>
<evidence type="ECO:0000256" key="4">
    <source>
        <dbReference type="SAM" id="MobiDB-lite"/>
    </source>
</evidence>
<dbReference type="PANTHER" id="PTHR19212:SF0">
    <property type="entry name" value="LD07988P"/>
    <property type="match status" value="1"/>
</dbReference>
<feature type="region of interest" description="Disordered" evidence="4">
    <location>
        <begin position="600"/>
        <end position="641"/>
    </location>
</feature>
<evidence type="ECO:0000256" key="1">
    <source>
        <dbReference type="ARBA" id="ARBA00008275"/>
    </source>
</evidence>
<organism evidence="5">
    <name type="scientific">Octopus bimaculoides</name>
    <name type="common">California two-spotted octopus</name>
    <dbReference type="NCBI Taxonomy" id="37653"/>
    <lineage>
        <taxon>Eukaryota</taxon>
        <taxon>Metazoa</taxon>
        <taxon>Spiralia</taxon>
        <taxon>Lophotrochozoa</taxon>
        <taxon>Mollusca</taxon>
        <taxon>Cephalopoda</taxon>
        <taxon>Coleoidea</taxon>
        <taxon>Octopodiformes</taxon>
        <taxon>Octopoda</taxon>
        <taxon>Incirrata</taxon>
        <taxon>Octopodidae</taxon>
        <taxon>Octopus</taxon>
    </lineage>
</organism>
<feature type="region of interest" description="Disordered" evidence="4">
    <location>
        <begin position="861"/>
        <end position="915"/>
    </location>
</feature>
<feature type="region of interest" description="Disordered" evidence="4">
    <location>
        <begin position="407"/>
        <end position="428"/>
    </location>
</feature>
<comment type="similarity">
    <text evidence="1">Belongs to the LRRFIP family.</text>
</comment>
<dbReference type="InterPro" id="IPR036397">
    <property type="entry name" value="RNaseH_sf"/>
</dbReference>
<feature type="compositionally biased region" description="Basic and acidic residues" evidence="4">
    <location>
        <begin position="945"/>
        <end position="956"/>
    </location>
</feature>
<protein>
    <submittedName>
        <fullName evidence="5">Uncharacterized protein</fullName>
    </submittedName>
</protein>
<evidence type="ECO:0000313" key="5">
    <source>
        <dbReference type="EMBL" id="KOG00060.1"/>
    </source>
</evidence>
<dbReference type="Gene3D" id="1.20.5.4090">
    <property type="match status" value="1"/>
</dbReference>
<dbReference type="GO" id="GO:0003676">
    <property type="term" value="F:nucleic acid binding"/>
    <property type="evidence" value="ECO:0007669"/>
    <property type="project" value="InterPro"/>
</dbReference>
<feature type="compositionally biased region" description="Basic and acidic residues" evidence="4">
    <location>
        <begin position="1030"/>
        <end position="1040"/>
    </location>
</feature>
<feature type="compositionally biased region" description="Basic and acidic residues" evidence="4">
    <location>
        <begin position="61"/>
        <end position="73"/>
    </location>
</feature>
<feature type="compositionally biased region" description="Low complexity" evidence="4">
    <location>
        <begin position="869"/>
        <end position="890"/>
    </location>
</feature>
<accession>A0A0L8IF21</accession>
<gene>
    <name evidence="5" type="ORF">OCBIM_22008449mg</name>
</gene>
<dbReference type="EMBL" id="KQ415854">
    <property type="protein sequence ID" value="KOG00060.1"/>
    <property type="molecule type" value="Genomic_DNA"/>
</dbReference>